<accession>L8JYY2</accession>
<comment type="caution">
    <text evidence="1">The sequence shown here is derived from an EMBL/GenBank/DDBJ whole genome shotgun (WGS) entry which is preliminary data.</text>
</comment>
<protein>
    <submittedName>
        <fullName evidence="1">Uncharacterized protein</fullName>
    </submittedName>
</protein>
<evidence type="ECO:0000313" key="2">
    <source>
        <dbReference type="Proteomes" id="UP000011135"/>
    </source>
</evidence>
<dbReference type="EMBL" id="AMZN01000014">
    <property type="protein sequence ID" value="ELR72844.1"/>
    <property type="molecule type" value="Genomic_DNA"/>
</dbReference>
<name>L8JYY2_9BACT</name>
<keyword evidence="2" id="KW-1185">Reference proteome</keyword>
<gene>
    <name evidence="1" type="ORF">C900_00805</name>
</gene>
<sequence length="162" mass="18184">MKNLILLTVVAFTAFSFVLTERASKYPEGLSEEVTAFLDKEFIRTTENSDLRADIQTKFFNLFDEVDAVNVQYSERNGYYYLVMGTLKGVQKIELLKVEEEDVEKEIYSYIDFSHINVSASTTYCRKGNGNPLPVCPTTCDDYPVGSCIGIICGVAPACLQQ</sequence>
<evidence type="ECO:0000313" key="1">
    <source>
        <dbReference type="EMBL" id="ELR72844.1"/>
    </source>
</evidence>
<dbReference type="AlphaFoldDB" id="L8JYY2"/>
<reference evidence="1 2" key="1">
    <citation type="submission" date="2012-12" db="EMBL/GenBank/DDBJ databases">
        <title>Genome assembly of Fulvivirga imtechensis AK7.</title>
        <authorList>
            <person name="Nupur N."/>
            <person name="Khatri I."/>
            <person name="Kumar R."/>
            <person name="Subramanian S."/>
            <person name="Pinnaka A."/>
        </authorList>
    </citation>
    <scope>NUCLEOTIDE SEQUENCE [LARGE SCALE GENOMIC DNA]</scope>
    <source>
        <strain evidence="1 2">AK7</strain>
    </source>
</reference>
<proteinExistence type="predicted"/>
<dbReference type="RefSeq" id="WP_009578504.1">
    <property type="nucleotide sequence ID" value="NZ_AMZN01000014.1"/>
</dbReference>
<dbReference type="Proteomes" id="UP000011135">
    <property type="component" value="Unassembled WGS sequence"/>
</dbReference>
<organism evidence="1 2">
    <name type="scientific">Fulvivirga imtechensis AK7</name>
    <dbReference type="NCBI Taxonomy" id="1237149"/>
    <lineage>
        <taxon>Bacteria</taxon>
        <taxon>Pseudomonadati</taxon>
        <taxon>Bacteroidota</taxon>
        <taxon>Cytophagia</taxon>
        <taxon>Cytophagales</taxon>
        <taxon>Fulvivirgaceae</taxon>
        <taxon>Fulvivirga</taxon>
    </lineage>
</organism>